<dbReference type="Proteomes" id="UP001214638">
    <property type="component" value="Unassembled WGS sequence"/>
</dbReference>
<protein>
    <submittedName>
        <fullName evidence="1">Uncharacterized protein</fullName>
    </submittedName>
</protein>
<dbReference type="KEGG" id="bdw:94337404"/>
<reference evidence="1" key="1">
    <citation type="journal article" date="2023" name="Nat. Microbiol.">
        <title>Babesia duncani multi-omics identifies virulence factors and drug targets.</title>
        <authorList>
            <person name="Singh P."/>
            <person name="Lonardi S."/>
            <person name="Liang Q."/>
            <person name="Vydyam P."/>
            <person name="Khabirova E."/>
            <person name="Fang T."/>
            <person name="Gihaz S."/>
            <person name="Thekkiniath J."/>
            <person name="Munshi M."/>
            <person name="Abel S."/>
            <person name="Ciampossin L."/>
            <person name="Batugedara G."/>
            <person name="Gupta M."/>
            <person name="Lu X.M."/>
            <person name="Lenz T."/>
            <person name="Chakravarty S."/>
            <person name="Cornillot E."/>
            <person name="Hu Y."/>
            <person name="Ma W."/>
            <person name="Gonzalez L.M."/>
            <person name="Sanchez S."/>
            <person name="Estrada K."/>
            <person name="Sanchez-Flores A."/>
            <person name="Montero E."/>
            <person name="Harb O.S."/>
            <person name="Le Roch K.G."/>
            <person name="Mamoun C.B."/>
        </authorList>
    </citation>
    <scope>NUCLEOTIDE SEQUENCE</scope>
    <source>
        <strain evidence="1">WA1</strain>
    </source>
</reference>
<organism evidence="1 2">
    <name type="scientific">Babesia duncani</name>
    <dbReference type="NCBI Taxonomy" id="323732"/>
    <lineage>
        <taxon>Eukaryota</taxon>
        <taxon>Sar</taxon>
        <taxon>Alveolata</taxon>
        <taxon>Apicomplexa</taxon>
        <taxon>Aconoidasida</taxon>
        <taxon>Piroplasmida</taxon>
        <taxon>Babesiidae</taxon>
        <taxon>Babesia</taxon>
    </lineage>
</organism>
<gene>
    <name evidence="1" type="ORF">BdWA1_003107</name>
</gene>
<comment type="caution">
    <text evidence="1">The sequence shown here is derived from an EMBL/GenBank/DDBJ whole genome shotgun (WGS) entry which is preliminary data.</text>
</comment>
<evidence type="ECO:0000313" key="1">
    <source>
        <dbReference type="EMBL" id="KAK2195431.1"/>
    </source>
</evidence>
<evidence type="ECO:0000313" key="2">
    <source>
        <dbReference type="Proteomes" id="UP001214638"/>
    </source>
</evidence>
<dbReference type="AlphaFoldDB" id="A0AAD9UN50"/>
<dbReference type="EMBL" id="JALLKP010000004">
    <property type="protein sequence ID" value="KAK2195431.1"/>
    <property type="molecule type" value="Genomic_DNA"/>
</dbReference>
<keyword evidence="2" id="KW-1185">Reference proteome</keyword>
<sequence length="213" mass="24657">MISNDHYKRHLDAWIKAQAKIEINLAALSLVLEKFNYFNIKESHNVPLDDAIKQLYTSQEAKMSLKEAFSQITQCKHCPQVYARTSSRLLSSLLINLPGCTSLFIHRQSDKIMQICLETRGILDLYKRNHLSKFQALKFSKCGNRILNTAADPTKTNFDLDIGNVYQTIESEWERLNEFLSTLDMYPHCKPHLVASYQSFISSFKFHSCKFIN</sequence>
<name>A0AAD9UN50_9APIC</name>
<accession>A0AAD9UN50</accession>
<dbReference type="GeneID" id="94337404"/>
<proteinExistence type="predicted"/>
<dbReference type="RefSeq" id="XP_067802274.1">
    <property type="nucleotide sequence ID" value="XM_067948123.1"/>
</dbReference>